<dbReference type="OrthoDB" id="10256524at2759"/>
<dbReference type="PROSITE" id="PS00138">
    <property type="entry name" value="SUBTILASE_SER"/>
    <property type="match status" value="1"/>
</dbReference>
<proteinExistence type="inferred from homology"/>
<keyword evidence="2 5" id="KW-0645">Protease</keyword>
<dbReference type="GO" id="GO:0004252">
    <property type="term" value="F:serine-type endopeptidase activity"/>
    <property type="evidence" value="ECO:0007669"/>
    <property type="project" value="UniProtKB-UniRule"/>
</dbReference>
<dbReference type="InParanoid" id="A0A136IKU4"/>
<evidence type="ECO:0000256" key="3">
    <source>
        <dbReference type="ARBA" id="ARBA00022801"/>
    </source>
</evidence>
<dbReference type="PANTHER" id="PTHR43399">
    <property type="entry name" value="SUBTILISIN-RELATED"/>
    <property type="match status" value="1"/>
</dbReference>
<dbReference type="InterPro" id="IPR022398">
    <property type="entry name" value="Peptidase_S8_His-AS"/>
</dbReference>
<dbReference type="InterPro" id="IPR034058">
    <property type="entry name" value="TagA/B/C/D_pept_dom"/>
</dbReference>
<feature type="active site" description="Charge relay system" evidence="5">
    <location>
        <position position="481"/>
    </location>
</feature>
<keyword evidence="3 5" id="KW-0378">Hydrolase</keyword>
<dbReference type="Proteomes" id="UP000070501">
    <property type="component" value="Unassembled WGS sequence"/>
</dbReference>
<evidence type="ECO:0000256" key="1">
    <source>
        <dbReference type="ARBA" id="ARBA00011073"/>
    </source>
</evidence>
<feature type="domain" description="Peptidase S8/S53" evidence="7">
    <location>
        <begin position="216"/>
        <end position="533"/>
    </location>
</feature>
<evidence type="ECO:0000259" key="7">
    <source>
        <dbReference type="Pfam" id="PF00082"/>
    </source>
</evidence>
<comment type="similarity">
    <text evidence="1 5">Belongs to the peptidase S8 family.</text>
</comment>
<dbReference type="PRINTS" id="PR00723">
    <property type="entry name" value="SUBTILISIN"/>
</dbReference>
<dbReference type="InterPro" id="IPR051048">
    <property type="entry name" value="Peptidase_S8/S53_subtilisin"/>
</dbReference>
<dbReference type="SUPFAM" id="SSF52743">
    <property type="entry name" value="Subtilisin-like"/>
    <property type="match status" value="1"/>
</dbReference>
<dbReference type="PROSITE" id="PS00137">
    <property type="entry name" value="SUBTILASE_HIS"/>
    <property type="match status" value="1"/>
</dbReference>
<sequence>MSTSITINGNVVQLAELTPSADAANTKYLLIKGATDLGQQEKRQLAEKGVKVYEYLGENVYLCYYEPPELEPIQQLDFVDAAAVYARRVKTSALLKSTLDGVASQAPPSNGARVAATAPTFEIEVVLHKGEGQAAGVIDQIAQAAGVNGEGLSVEHNKVRLTCDADGISRIEKLDAVRAIEQHVPVMLYNDLARGDLEIDSVGIDGKRVPKSQYEGKGQVVAVSDTGFDTGSKTDTHPAFTGRVRALLPVGRKSTGETNDFRGHGTHVAGSVLGDGFSKEMGGQIRGAAPKAELVMQSLSTTGSGLAPPTDLWELFTDPYRDYEARIATNSWGPRWESAGSRQVGYDSRAEDLDKFVWHNQDHVILFAAGNNGEKPSPTRAHIGSSSAAKNCIAVGATESSRPIVGGEKYDPNGNPGNPSAVASFSSRGPSREKRQKPDVVAPGVAILSTASRDLAARARAKAATFGPSKDVDWMFNTGTSMAAPLAAGCCALLREALDFKTGVANPSAALVKALLINGAVDLGLPRTEQGFGRVDLERSLAMIEKRDTVGGSSGSGFGFADIGFGSGRSLGEKQTWTKEVTIQNGGTAWEYKATLAYSDRAAEALQNNLSLSVRFSGAGNGAADVVKRGDEGNRGLAENNVEQVVFKQGQGGQYRKATITVKAERITRLDDVQAFAVAWGQY</sequence>
<evidence type="ECO:0000256" key="4">
    <source>
        <dbReference type="ARBA" id="ARBA00022825"/>
    </source>
</evidence>
<reference evidence="9" key="1">
    <citation type="submission" date="2016-02" db="EMBL/GenBank/DDBJ databases">
        <title>Draft genome sequence of Microdochium bolleyi, a fungal endophyte of beachgrass.</title>
        <authorList>
            <consortium name="DOE Joint Genome Institute"/>
            <person name="David A.S."/>
            <person name="May G."/>
            <person name="Haridas S."/>
            <person name="Lim J."/>
            <person name="Wang M."/>
            <person name="Labutti K."/>
            <person name="Lipzen A."/>
            <person name="Barry K."/>
            <person name="Grigoriev I.V."/>
        </authorList>
    </citation>
    <scope>NUCLEOTIDE SEQUENCE [LARGE SCALE GENOMIC DNA]</scope>
    <source>
        <strain evidence="9">J235TASD1</strain>
    </source>
</reference>
<evidence type="ECO:0000313" key="8">
    <source>
        <dbReference type="EMBL" id="KXJ85582.1"/>
    </source>
</evidence>
<dbReference type="EMBL" id="KQ964279">
    <property type="protein sequence ID" value="KXJ85582.1"/>
    <property type="molecule type" value="Genomic_DNA"/>
</dbReference>
<dbReference type="AlphaFoldDB" id="A0A136IKU4"/>
<dbReference type="InterPro" id="IPR000209">
    <property type="entry name" value="Peptidase_S8/S53_dom"/>
</dbReference>
<evidence type="ECO:0000256" key="2">
    <source>
        <dbReference type="ARBA" id="ARBA00022670"/>
    </source>
</evidence>
<evidence type="ECO:0000256" key="5">
    <source>
        <dbReference type="PROSITE-ProRule" id="PRU01240"/>
    </source>
</evidence>
<dbReference type="InterPro" id="IPR036852">
    <property type="entry name" value="Peptidase_S8/S53_dom_sf"/>
</dbReference>
<dbReference type="PANTHER" id="PTHR43399:SF4">
    <property type="entry name" value="CELL WALL-ASSOCIATED PROTEASE"/>
    <property type="match status" value="1"/>
</dbReference>
<organism evidence="8 9">
    <name type="scientific">Microdochium bolleyi</name>
    <dbReference type="NCBI Taxonomy" id="196109"/>
    <lineage>
        <taxon>Eukaryota</taxon>
        <taxon>Fungi</taxon>
        <taxon>Dikarya</taxon>
        <taxon>Ascomycota</taxon>
        <taxon>Pezizomycotina</taxon>
        <taxon>Sordariomycetes</taxon>
        <taxon>Xylariomycetidae</taxon>
        <taxon>Xylariales</taxon>
        <taxon>Microdochiaceae</taxon>
        <taxon>Microdochium</taxon>
    </lineage>
</organism>
<feature type="compositionally biased region" description="Polar residues" evidence="6">
    <location>
        <begin position="415"/>
        <end position="429"/>
    </location>
</feature>
<dbReference type="STRING" id="196109.A0A136IKU4"/>
<dbReference type="InterPro" id="IPR023828">
    <property type="entry name" value="Peptidase_S8_Ser-AS"/>
</dbReference>
<dbReference type="PROSITE" id="PS51892">
    <property type="entry name" value="SUBTILASE"/>
    <property type="match status" value="1"/>
</dbReference>
<feature type="active site" description="Charge relay system" evidence="5">
    <location>
        <position position="264"/>
    </location>
</feature>
<feature type="active site" description="Charge relay system" evidence="5">
    <location>
        <position position="225"/>
    </location>
</feature>
<dbReference type="CDD" id="cd04842">
    <property type="entry name" value="Peptidases_S8_Kp43_protease"/>
    <property type="match status" value="1"/>
</dbReference>
<protein>
    <submittedName>
        <fullName evidence="8">Peptidase S8/S53 domain-containing protein</fullName>
    </submittedName>
</protein>
<dbReference type="GO" id="GO:0006508">
    <property type="term" value="P:proteolysis"/>
    <property type="evidence" value="ECO:0007669"/>
    <property type="project" value="UniProtKB-KW"/>
</dbReference>
<accession>A0A136IKU4</accession>
<name>A0A136IKU4_9PEZI</name>
<dbReference type="Gene3D" id="2.60.120.380">
    <property type="match status" value="1"/>
</dbReference>
<dbReference type="InterPro" id="IPR015500">
    <property type="entry name" value="Peptidase_S8_subtilisin-rel"/>
</dbReference>
<evidence type="ECO:0000256" key="6">
    <source>
        <dbReference type="SAM" id="MobiDB-lite"/>
    </source>
</evidence>
<feature type="region of interest" description="Disordered" evidence="6">
    <location>
        <begin position="403"/>
        <end position="440"/>
    </location>
</feature>
<dbReference type="Pfam" id="PF00082">
    <property type="entry name" value="Peptidase_S8"/>
    <property type="match status" value="1"/>
</dbReference>
<keyword evidence="4 5" id="KW-0720">Serine protease</keyword>
<gene>
    <name evidence="8" type="ORF">Micbo1qcDRAFT_127805</name>
</gene>
<keyword evidence="9" id="KW-1185">Reference proteome</keyword>
<dbReference type="Gene3D" id="3.40.50.200">
    <property type="entry name" value="Peptidase S8/S53 domain"/>
    <property type="match status" value="1"/>
</dbReference>
<evidence type="ECO:0000313" key="9">
    <source>
        <dbReference type="Proteomes" id="UP000070501"/>
    </source>
</evidence>